<dbReference type="PROSITE" id="PS51257">
    <property type="entry name" value="PROKAR_LIPOPROTEIN"/>
    <property type="match status" value="1"/>
</dbReference>
<keyword evidence="4" id="KW-1185">Reference proteome</keyword>
<dbReference type="PANTHER" id="PTHR46825:SF9">
    <property type="entry name" value="BETA-LACTAMASE-RELATED DOMAIN-CONTAINING PROTEIN"/>
    <property type="match status" value="1"/>
</dbReference>
<organism evidence="3 4">
    <name type="scientific">Algivirga pacifica</name>
    <dbReference type="NCBI Taxonomy" id="1162670"/>
    <lineage>
        <taxon>Bacteria</taxon>
        <taxon>Pseudomonadati</taxon>
        <taxon>Bacteroidota</taxon>
        <taxon>Cytophagia</taxon>
        <taxon>Cytophagales</taxon>
        <taxon>Flammeovirgaceae</taxon>
        <taxon>Algivirga</taxon>
    </lineage>
</organism>
<dbReference type="GO" id="GO:0016787">
    <property type="term" value="F:hydrolase activity"/>
    <property type="evidence" value="ECO:0007669"/>
    <property type="project" value="UniProtKB-KW"/>
</dbReference>
<feature type="domain" description="Beta-lactamase-related" evidence="2">
    <location>
        <begin position="39"/>
        <end position="391"/>
    </location>
</feature>
<protein>
    <submittedName>
        <fullName evidence="3">Serine hydrolase domain-containing protein</fullName>
    </submittedName>
</protein>
<gene>
    <name evidence="3" type="ORF">GCM10023331_02240</name>
</gene>
<dbReference type="Proteomes" id="UP001500298">
    <property type="component" value="Unassembled WGS sequence"/>
</dbReference>
<dbReference type="EMBL" id="BAABJX010000005">
    <property type="protein sequence ID" value="GAA4821479.1"/>
    <property type="molecule type" value="Genomic_DNA"/>
</dbReference>
<evidence type="ECO:0000256" key="1">
    <source>
        <dbReference type="SAM" id="SignalP"/>
    </source>
</evidence>
<dbReference type="Gene3D" id="3.40.710.10">
    <property type="entry name" value="DD-peptidase/beta-lactamase superfamily"/>
    <property type="match status" value="1"/>
</dbReference>
<keyword evidence="1" id="KW-0732">Signal</keyword>
<dbReference type="RefSeq" id="WP_345368573.1">
    <property type="nucleotide sequence ID" value="NZ_BAABJX010000005.1"/>
</dbReference>
<feature type="signal peptide" evidence="1">
    <location>
        <begin position="1"/>
        <end position="19"/>
    </location>
</feature>
<name>A0ABP9CX12_9BACT</name>
<sequence length="425" mass="48096">MKKILIATTLAAASLSACTTGTNTKSELKSEINKDMSLNEKLSEIQKKYDILGMSVVAQEKGKTVFERYAGLKDHERELAVDANTKYRVASISKYVVTTGLMKLYEQGKFDLEEDVSTYLGYPLRNPHHPDKKITIKHILTHSSGLSDSDYYFNFLMDTYRQKSPKLQEVFTEGNQYYNDSTWNTFEPGVHFEYSNLGFGVIGNLIEKFSGKRFDVYMKEELLTPLGIQGSFNPEDLANIDDLSTLYRRKELSPDSVWVPQTDHYQGERPEPRKDLETYQVGDNGVAFGPQGSFRGSAEDLAKIMQLHLNKGTYNGVQLLKPETVALMDSAHFVTDGDKLFKEVGLCTHITEDMIPGTRLYGHTGDAYGLHSVMFFDPKTEKGVVIIMNSSMVEESELGFYTVELELMRAIWGELFNEEELSMNN</sequence>
<comment type="caution">
    <text evidence="3">The sequence shown here is derived from an EMBL/GenBank/DDBJ whole genome shotgun (WGS) entry which is preliminary data.</text>
</comment>
<evidence type="ECO:0000313" key="4">
    <source>
        <dbReference type="Proteomes" id="UP001500298"/>
    </source>
</evidence>
<reference evidence="4" key="1">
    <citation type="journal article" date="2019" name="Int. J. Syst. Evol. Microbiol.">
        <title>The Global Catalogue of Microorganisms (GCM) 10K type strain sequencing project: providing services to taxonomists for standard genome sequencing and annotation.</title>
        <authorList>
            <consortium name="The Broad Institute Genomics Platform"/>
            <consortium name="The Broad Institute Genome Sequencing Center for Infectious Disease"/>
            <person name="Wu L."/>
            <person name="Ma J."/>
        </authorList>
    </citation>
    <scope>NUCLEOTIDE SEQUENCE [LARGE SCALE GENOMIC DNA]</scope>
    <source>
        <strain evidence="4">JCM 18326</strain>
    </source>
</reference>
<proteinExistence type="predicted"/>
<dbReference type="SUPFAM" id="SSF56601">
    <property type="entry name" value="beta-lactamase/transpeptidase-like"/>
    <property type="match status" value="1"/>
</dbReference>
<feature type="chain" id="PRO_5047162516" evidence="1">
    <location>
        <begin position="20"/>
        <end position="425"/>
    </location>
</feature>
<evidence type="ECO:0000259" key="2">
    <source>
        <dbReference type="Pfam" id="PF00144"/>
    </source>
</evidence>
<accession>A0ABP9CX12</accession>
<dbReference type="InterPro" id="IPR001466">
    <property type="entry name" value="Beta-lactam-related"/>
</dbReference>
<keyword evidence="3" id="KW-0378">Hydrolase</keyword>
<evidence type="ECO:0000313" key="3">
    <source>
        <dbReference type="EMBL" id="GAA4821479.1"/>
    </source>
</evidence>
<dbReference type="InterPro" id="IPR012338">
    <property type="entry name" value="Beta-lactam/transpept-like"/>
</dbReference>
<dbReference type="PANTHER" id="PTHR46825">
    <property type="entry name" value="D-ALANYL-D-ALANINE-CARBOXYPEPTIDASE/ENDOPEPTIDASE AMPH"/>
    <property type="match status" value="1"/>
</dbReference>
<dbReference type="Pfam" id="PF00144">
    <property type="entry name" value="Beta-lactamase"/>
    <property type="match status" value="1"/>
</dbReference>
<dbReference type="InterPro" id="IPR050491">
    <property type="entry name" value="AmpC-like"/>
</dbReference>